<sequence>MGMADLKRTCYKSDKIKPVDVNQFINDADNYALGLPSLAEQKEAVKALGSKSIRKNATFSLTELSVNELALHADKLNMSKSALIRLLIQYLSSASEIEKRRLLNLLETS</sequence>
<comment type="caution">
    <text evidence="1">The sequence shown here is derived from an EMBL/GenBank/DDBJ whole genome shotgun (WGS) entry which is preliminary data.</text>
</comment>
<gene>
    <name evidence="1" type="ORF">XM47_05195</name>
</gene>
<accession>A0A0J8GTU9</accession>
<evidence type="ECO:0000313" key="1">
    <source>
        <dbReference type="EMBL" id="KMT66167.1"/>
    </source>
</evidence>
<name>A0A0J8GTU9_9ALTE</name>
<proteinExistence type="predicted"/>
<keyword evidence="2" id="KW-1185">Reference proteome</keyword>
<dbReference type="EMBL" id="LAZL01000006">
    <property type="protein sequence ID" value="KMT66167.1"/>
    <property type="molecule type" value="Genomic_DNA"/>
</dbReference>
<organism evidence="1 2">
    <name type="scientific">Catenovulum maritimum</name>
    <dbReference type="NCBI Taxonomy" id="1513271"/>
    <lineage>
        <taxon>Bacteria</taxon>
        <taxon>Pseudomonadati</taxon>
        <taxon>Pseudomonadota</taxon>
        <taxon>Gammaproteobacteria</taxon>
        <taxon>Alteromonadales</taxon>
        <taxon>Alteromonadaceae</taxon>
        <taxon>Catenovulum</taxon>
    </lineage>
</organism>
<protein>
    <recommendedName>
        <fullName evidence="3">Ribbon-helix-helix protein CopG domain-containing protein</fullName>
    </recommendedName>
</protein>
<dbReference type="Proteomes" id="UP000037600">
    <property type="component" value="Unassembled WGS sequence"/>
</dbReference>
<evidence type="ECO:0000313" key="2">
    <source>
        <dbReference type="Proteomes" id="UP000037600"/>
    </source>
</evidence>
<reference evidence="1 2" key="1">
    <citation type="submission" date="2015-04" db="EMBL/GenBank/DDBJ databases">
        <title>Draft Genome Sequence of the Novel Agar-Digesting Marine Bacterium Q1.</title>
        <authorList>
            <person name="Li Y."/>
            <person name="Li D."/>
            <person name="Chen G."/>
            <person name="Du Z."/>
        </authorList>
    </citation>
    <scope>NUCLEOTIDE SEQUENCE [LARGE SCALE GENOMIC DNA]</scope>
    <source>
        <strain evidence="1 2">Q1</strain>
    </source>
</reference>
<dbReference type="AlphaFoldDB" id="A0A0J8GTU9"/>
<evidence type="ECO:0008006" key="3">
    <source>
        <dbReference type="Google" id="ProtNLM"/>
    </source>
</evidence>
<dbReference type="STRING" id="1513271.XM47_05195"/>